<dbReference type="InterPro" id="IPR038261">
    <property type="entry name" value="GPP34-like_sf"/>
</dbReference>
<dbReference type="GO" id="GO:0012505">
    <property type="term" value="C:endomembrane system"/>
    <property type="evidence" value="ECO:0007669"/>
    <property type="project" value="UniProtKB-ARBA"/>
</dbReference>
<accession>A0A7Y9UN90</accession>
<dbReference type="EMBL" id="JACCAA010000001">
    <property type="protein sequence ID" value="NYG58303.1"/>
    <property type="molecule type" value="Genomic_DNA"/>
</dbReference>
<dbReference type="GO" id="GO:0006890">
    <property type="term" value="P:retrograde vesicle-mediated transport, Golgi to endoplasmic reticulum"/>
    <property type="evidence" value="ECO:0007669"/>
    <property type="project" value="TreeGrafter"/>
</dbReference>
<proteinExistence type="predicted"/>
<organism evidence="5 6">
    <name type="scientific">Nocardioides daedukensis</name>
    <dbReference type="NCBI Taxonomy" id="634462"/>
    <lineage>
        <taxon>Bacteria</taxon>
        <taxon>Bacillati</taxon>
        <taxon>Actinomycetota</taxon>
        <taxon>Actinomycetes</taxon>
        <taxon>Propionibacteriales</taxon>
        <taxon>Nocardioidaceae</taxon>
        <taxon>Nocardioides</taxon>
    </lineage>
</organism>
<name>A0A7Y9UN90_9ACTN</name>
<dbReference type="GO" id="GO:0005829">
    <property type="term" value="C:cytosol"/>
    <property type="evidence" value="ECO:0007669"/>
    <property type="project" value="TreeGrafter"/>
</dbReference>
<dbReference type="Gene3D" id="1.10.3630.10">
    <property type="entry name" value="yeast vps74-n-term truncation variant domain like"/>
    <property type="match status" value="1"/>
</dbReference>
<dbReference type="GO" id="GO:0048194">
    <property type="term" value="P:Golgi vesicle budding"/>
    <property type="evidence" value="ECO:0007669"/>
    <property type="project" value="TreeGrafter"/>
</dbReference>
<evidence type="ECO:0000313" key="5">
    <source>
        <dbReference type="EMBL" id="NYG58303.1"/>
    </source>
</evidence>
<dbReference type="GO" id="GO:0043001">
    <property type="term" value="P:Golgi to plasma membrane protein transport"/>
    <property type="evidence" value="ECO:0007669"/>
    <property type="project" value="TreeGrafter"/>
</dbReference>
<dbReference type="RefSeq" id="WP_179501477.1">
    <property type="nucleotide sequence ID" value="NZ_JACCAA010000001.1"/>
</dbReference>
<protein>
    <recommendedName>
        <fullName evidence="7">GPP34 family phosphoprotein</fullName>
    </recommendedName>
</protein>
<evidence type="ECO:0000256" key="4">
    <source>
        <dbReference type="ARBA" id="ARBA00023136"/>
    </source>
</evidence>
<dbReference type="Pfam" id="PF05719">
    <property type="entry name" value="GPP34"/>
    <property type="match status" value="1"/>
</dbReference>
<evidence type="ECO:0000256" key="3">
    <source>
        <dbReference type="ARBA" id="ARBA00023121"/>
    </source>
</evidence>
<dbReference type="PANTHER" id="PTHR12704">
    <property type="entry name" value="TRANS-GOLGI PROTEIN GMX33"/>
    <property type="match status" value="1"/>
</dbReference>
<dbReference type="InterPro" id="IPR008628">
    <property type="entry name" value="GPP34-like"/>
</dbReference>
<gene>
    <name evidence="5" type="ORF">BJ980_001226</name>
</gene>
<keyword evidence="2" id="KW-0333">Golgi apparatus</keyword>
<dbReference type="GO" id="GO:0070273">
    <property type="term" value="F:phosphatidylinositol-4-phosphate binding"/>
    <property type="evidence" value="ECO:0007669"/>
    <property type="project" value="InterPro"/>
</dbReference>
<evidence type="ECO:0000256" key="2">
    <source>
        <dbReference type="ARBA" id="ARBA00023034"/>
    </source>
</evidence>
<comment type="caution">
    <text evidence="5">The sequence shown here is derived from an EMBL/GenBank/DDBJ whole genome shotgun (WGS) entry which is preliminary data.</text>
</comment>
<keyword evidence="4" id="KW-0472">Membrane</keyword>
<dbReference type="PANTHER" id="PTHR12704:SF2">
    <property type="entry name" value="GOLGI PHOSPHOPROTEIN 3 HOMOLOG SAURON"/>
    <property type="match status" value="1"/>
</dbReference>
<reference evidence="5 6" key="1">
    <citation type="submission" date="2020-07" db="EMBL/GenBank/DDBJ databases">
        <title>Sequencing the genomes of 1000 actinobacteria strains.</title>
        <authorList>
            <person name="Klenk H.-P."/>
        </authorList>
    </citation>
    <scope>NUCLEOTIDE SEQUENCE [LARGE SCALE GENOMIC DNA]</scope>
    <source>
        <strain evidence="5 6">DSM 23819</strain>
    </source>
</reference>
<keyword evidence="3" id="KW-0446">Lipid-binding</keyword>
<comment type="subcellular location">
    <subcellularLocation>
        <location evidence="1">Golgi apparatus membrane</location>
        <topology evidence="1">Peripheral membrane protein</topology>
        <orientation evidence="1">Cytoplasmic side</orientation>
    </subcellularLocation>
</comment>
<dbReference type="Proteomes" id="UP000540656">
    <property type="component" value="Unassembled WGS sequence"/>
</dbReference>
<evidence type="ECO:0008006" key="7">
    <source>
        <dbReference type="Google" id="ProtNLM"/>
    </source>
</evidence>
<keyword evidence="6" id="KW-1185">Reference proteome</keyword>
<dbReference type="GO" id="GO:0007030">
    <property type="term" value="P:Golgi organization"/>
    <property type="evidence" value="ECO:0007669"/>
    <property type="project" value="TreeGrafter"/>
</dbReference>
<evidence type="ECO:0000256" key="1">
    <source>
        <dbReference type="ARBA" id="ARBA00004255"/>
    </source>
</evidence>
<dbReference type="AlphaFoldDB" id="A0A7Y9UN90"/>
<evidence type="ECO:0000313" key="6">
    <source>
        <dbReference type="Proteomes" id="UP000540656"/>
    </source>
</evidence>
<sequence>MVTLLAEDLLLLLTDDETGKRADSYLDVLLGGSMLIELAGDGLLEVRRTGRWSQAKVHVLTDPAPPADPLLAEALATVREKERTAQDLVGRLGKGLRDKLFARLVDKGILRLEEGKILGLFPTQRWPAVDSSHENEVRRQLSATLLHGVSADQRTGALISLLHSADKAHKVLDNQGRPAKEIKARAKAVAEGDWAADAVKDAIAAAQAATMTAVMVATTVTTGAGGS</sequence>